<accession>A0A0D0J579</accession>
<protein>
    <submittedName>
        <fullName evidence="1">Integrase</fullName>
    </submittedName>
</protein>
<evidence type="ECO:0000313" key="2">
    <source>
        <dbReference type="Proteomes" id="UP000032068"/>
    </source>
</evidence>
<gene>
    <name evidence="1" type="ORF">RU08_10235</name>
</gene>
<evidence type="ECO:0000313" key="1">
    <source>
        <dbReference type="EMBL" id="KIQ00721.1"/>
    </source>
</evidence>
<dbReference type="EMBL" id="JXQW01000025">
    <property type="protein sequence ID" value="KIQ00721.1"/>
    <property type="molecule type" value="Genomic_DNA"/>
</dbReference>
<proteinExistence type="predicted"/>
<organism evidence="1 2">
    <name type="scientific">Pseudomonas fulva</name>
    <dbReference type="NCBI Taxonomy" id="47880"/>
    <lineage>
        <taxon>Bacteria</taxon>
        <taxon>Pseudomonadati</taxon>
        <taxon>Pseudomonadota</taxon>
        <taxon>Gammaproteobacteria</taxon>
        <taxon>Pseudomonadales</taxon>
        <taxon>Pseudomonadaceae</taxon>
        <taxon>Pseudomonas</taxon>
    </lineage>
</organism>
<reference evidence="1 2" key="1">
    <citation type="submission" date="2014-12" db="EMBL/GenBank/DDBJ databases">
        <title>16Stimator: statistical estimation of ribosomal gene copy numbers from draft genome assemblies.</title>
        <authorList>
            <person name="Perisin M.A."/>
            <person name="Vetter M."/>
            <person name="Gilbert J.A."/>
            <person name="Bergelson J."/>
        </authorList>
    </citation>
    <scope>NUCLEOTIDE SEQUENCE [LARGE SCALE GENOMIC DNA]</scope>
    <source>
        <strain evidence="1 2">MEJ086</strain>
    </source>
</reference>
<sequence>MAGMAPAFIAKQLGHSIQILLTRYARWIDGEGDWAAVNTLRIAPKLPQD</sequence>
<dbReference type="Proteomes" id="UP000032068">
    <property type="component" value="Unassembled WGS sequence"/>
</dbReference>
<comment type="caution">
    <text evidence="1">The sequence shown here is derived from an EMBL/GenBank/DDBJ whole genome shotgun (WGS) entry which is preliminary data.</text>
</comment>
<dbReference type="AlphaFoldDB" id="A0A0D0J579"/>
<name>A0A0D0J579_9PSED</name>